<feature type="transmembrane region" description="Helical" evidence="8">
    <location>
        <begin position="82"/>
        <end position="101"/>
    </location>
</feature>
<keyword evidence="8" id="KW-0812">Transmembrane</keyword>
<comment type="catalytic activity">
    <reaction evidence="1">
        <text>ATP + protein L-histidine = ADP + protein N-phospho-L-histidine.</text>
        <dbReference type="EC" id="2.7.13.3"/>
    </reaction>
</comment>
<feature type="transmembrane region" description="Helical" evidence="8">
    <location>
        <begin position="28"/>
        <end position="47"/>
    </location>
</feature>
<keyword evidence="5 10" id="KW-0418">Kinase</keyword>
<comment type="caution">
    <text evidence="10">The sequence shown here is derived from an EMBL/GenBank/DDBJ whole genome shotgun (WGS) entry which is preliminary data.</text>
</comment>
<dbReference type="Pfam" id="PF02518">
    <property type="entry name" value="HATPase_c"/>
    <property type="match status" value="1"/>
</dbReference>
<keyword evidence="8" id="KW-0472">Membrane</keyword>
<dbReference type="SUPFAM" id="SSF55874">
    <property type="entry name" value="ATPase domain of HSP90 chaperone/DNA topoisomerase II/histidine kinase"/>
    <property type="match status" value="1"/>
</dbReference>
<dbReference type="AlphaFoldDB" id="A0A7X2TAQ7"/>
<dbReference type="PROSITE" id="PS50109">
    <property type="entry name" value="HIS_KIN"/>
    <property type="match status" value="1"/>
</dbReference>
<dbReference type="PANTHER" id="PTHR44936">
    <property type="entry name" value="SENSOR PROTEIN CREC"/>
    <property type="match status" value="1"/>
</dbReference>
<evidence type="ECO:0000313" key="10">
    <source>
        <dbReference type="EMBL" id="MSS35017.1"/>
    </source>
</evidence>
<dbReference type="CDD" id="cd00075">
    <property type="entry name" value="HATPase"/>
    <property type="match status" value="1"/>
</dbReference>
<dbReference type="InterPro" id="IPR004358">
    <property type="entry name" value="Sig_transdc_His_kin-like_C"/>
</dbReference>
<evidence type="ECO:0000256" key="1">
    <source>
        <dbReference type="ARBA" id="ARBA00000085"/>
    </source>
</evidence>
<organism evidence="10 11">
    <name type="scientific">Clostridium porci</name>
    <dbReference type="NCBI Taxonomy" id="2605778"/>
    <lineage>
        <taxon>Bacteria</taxon>
        <taxon>Bacillati</taxon>
        <taxon>Bacillota</taxon>
        <taxon>Clostridia</taxon>
        <taxon>Eubacteriales</taxon>
        <taxon>Clostridiaceae</taxon>
        <taxon>Clostridium</taxon>
    </lineage>
</organism>
<dbReference type="InterPro" id="IPR050980">
    <property type="entry name" value="2C_sensor_his_kinase"/>
</dbReference>
<evidence type="ECO:0000256" key="8">
    <source>
        <dbReference type="SAM" id="Phobius"/>
    </source>
</evidence>
<dbReference type="InterPro" id="IPR005467">
    <property type="entry name" value="His_kinase_dom"/>
</dbReference>
<keyword evidence="3" id="KW-0808">Transferase</keyword>
<feature type="transmembrane region" description="Helical" evidence="8">
    <location>
        <begin position="113"/>
        <end position="132"/>
    </location>
</feature>
<proteinExistence type="predicted"/>
<feature type="transmembrane region" description="Helical" evidence="8">
    <location>
        <begin position="152"/>
        <end position="171"/>
    </location>
</feature>
<dbReference type="Gene3D" id="3.30.565.10">
    <property type="entry name" value="Histidine kinase-like ATPase, C-terminal domain"/>
    <property type="match status" value="1"/>
</dbReference>
<sequence length="497" mass="57177">MLIILTVGLVVASVLILCVKRSRESIQLFGLCLSLMLEICGVMIFIAKKGGLSQEVLQFLYFSRVIQTKIQFFLITLNQLGYLIAVGRTLFPFFLIELAMSYSMIPVIRKNTWIQKAAFVLPGITLLLYFPPLYRMGLTFHPQLLKIIQRGALVWMTLYLWIALFLLAYEYKSITMKFCKRQFSQIAASMAALTGIYILYYQQDPGQVYHFYSSIGAWNKGIGYMQIDPSLGSYVLLVLTSIICCILGFYNIGRYTRGNFKTSKEEIVMERKFDTAKVGASTFVHSMKNQLLSSRVLFKRINQLYEEPELDYKRLKEYVKTLEAFNDAMLLRMEELYRCVKSNAIYMVPVRLSEIAENSIERFHTKYPEAKVKWDLGDVTEILADRVHLCEALYNLLVNAQEAVMEAGRDGQGNISLLAHNERLYTVIEVRDNGRGMTKSQLKKIFEPFYSSKNSNSNWGMGLYYVREIVKSHLGTLRIESKDGEGSSFYILLPKYQ</sequence>
<keyword evidence="7" id="KW-0902">Two-component regulatory system</keyword>
<feature type="transmembrane region" description="Helical" evidence="8">
    <location>
        <begin position="231"/>
        <end position="252"/>
    </location>
</feature>
<dbReference type="Proteomes" id="UP000429958">
    <property type="component" value="Unassembled WGS sequence"/>
</dbReference>
<dbReference type="SMART" id="SM00387">
    <property type="entry name" value="HATPase_c"/>
    <property type="match status" value="1"/>
</dbReference>
<dbReference type="PRINTS" id="PR00344">
    <property type="entry name" value="BCTRLSENSOR"/>
</dbReference>
<protein>
    <recommendedName>
        <fullName evidence="2">histidine kinase</fullName>
        <ecNumber evidence="2">2.7.13.3</ecNumber>
    </recommendedName>
</protein>
<dbReference type="InterPro" id="IPR003594">
    <property type="entry name" value="HATPase_dom"/>
</dbReference>
<gene>
    <name evidence="10" type="ORF">FYJ39_00080</name>
</gene>
<name>A0A7X2TAQ7_9CLOT</name>
<dbReference type="PANTHER" id="PTHR44936:SF10">
    <property type="entry name" value="SENSOR PROTEIN RSTB"/>
    <property type="match status" value="1"/>
</dbReference>
<dbReference type="InterPro" id="IPR036890">
    <property type="entry name" value="HATPase_C_sf"/>
</dbReference>
<evidence type="ECO:0000256" key="6">
    <source>
        <dbReference type="ARBA" id="ARBA00022840"/>
    </source>
</evidence>
<dbReference type="GO" id="GO:0000160">
    <property type="term" value="P:phosphorelay signal transduction system"/>
    <property type="evidence" value="ECO:0007669"/>
    <property type="project" value="UniProtKB-KW"/>
</dbReference>
<reference evidence="10 11" key="1">
    <citation type="submission" date="2019-08" db="EMBL/GenBank/DDBJ databases">
        <title>In-depth cultivation of the pig gut microbiome towards novel bacterial diversity and tailored functional studies.</title>
        <authorList>
            <person name="Wylensek D."/>
            <person name="Hitch T.C.A."/>
            <person name="Clavel T."/>
        </authorList>
    </citation>
    <scope>NUCLEOTIDE SEQUENCE [LARGE SCALE GENOMIC DNA]</scope>
    <source>
        <strain evidence="10 11">WCA-389-WT-23D1</strain>
    </source>
</reference>
<evidence type="ECO:0000256" key="5">
    <source>
        <dbReference type="ARBA" id="ARBA00022777"/>
    </source>
</evidence>
<dbReference type="RefSeq" id="WP_154470447.1">
    <property type="nucleotide sequence ID" value="NZ_DBEWUL010000011.1"/>
</dbReference>
<evidence type="ECO:0000259" key="9">
    <source>
        <dbReference type="PROSITE" id="PS50109"/>
    </source>
</evidence>
<evidence type="ECO:0000313" key="11">
    <source>
        <dbReference type="Proteomes" id="UP000429958"/>
    </source>
</evidence>
<feature type="transmembrane region" description="Helical" evidence="8">
    <location>
        <begin position="183"/>
        <end position="201"/>
    </location>
</feature>
<keyword evidence="4" id="KW-0547">Nucleotide-binding</keyword>
<dbReference type="GO" id="GO:0004673">
    <property type="term" value="F:protein histidine kinase activity"/>
    <property type="evidence" value="ECO:0007669"/>
    <property type="project" value="UniProtKB-EC"/>
</dbReference>
<keyword evidence="11" id="KW-1185">Reference proteome</keyword>
<keyword evidence="6" id="KW-0067">ATP-binding</keyword>
<dbReference type="GO" id="GO:0005524">
    <property type="term" value="F:ATP binding"/>
    <property type="evidence" value="ECO:0007669"/>
    <property type="project" value="UniProtKB-KW"/>
</dbReference>
<evidence type="ECO:0000256" key="2">
    <source>
        <dbReference type="ARBA" id="ARBA00012438"/>
    </source>
</evidence>
<accession>A0A7X2TAQ7</accession>
<evidence type="ECO:0000256" key="3">
    <source>
        <dbReference type="ARBA" id="ARBA00022679"/>
    </source>
</evidence>
<evidence type="ECO:0000256" key="4">
    <source>
        <dbReference type="ARBA" id="ARBA00022741"/>
    </source>
</evidence>
<dbReference type="EMBL" id="VUMD01000001">
    <property type="protein sequence ID" value="MSS35017.1"/>
    <property type="molecule type" value="Genomic_DNA"/>
</dbReference>
<dbReference type="EC" id="2.7.13.3" evidence="2"/>
<evidence type="ECO:0000256" key="7">
    <source>
        <dbReference type="ARBA" id="ARBA00023012"/>
    </source>
</evidence>
<keyword evidence="8" id="KW-1133">Transmembrane helix</keyword>
<feature type="domain" description="Histidine kinase" evidence="9">
    <location>
        <begin position="282"/>
        <end position="497"/>
    </location>
</feature>